<dbReference type="EMBL" id="GITU01011736">
    <property type="protein sequence ID" value="MBC1180439.1"/>
    <property type="molecule type" value="Transcribed_RNA"/>
</dbReference>
<keyword evidence="1" id="KW-0812">Transmembrane</keyword>
<feature type="signal peptide" evidence="2">
    <location>
        <begin position="1"/>
        <end position="20"/>
    </location>
</feature>
<name>A0A7G3B784_LUTLO</name>
<organism evidence="3">
    <name type="scientific">Lutzomyia longipalpis</name>
    <name type="common">Sand fly</name>
    <dbReference type="NCBI Taxonomy" id="7200"/>
    <lineage>
        <taxon>Eukaryota</taxon>
        <taxon>Metazoa</taxon>
        <taxon>Ecdysozoa</taxon>
        <taxon>Arthropoda</taxon>
        <taxon>Hexapoda</taxon>
        <taxon>Insecta</taxon>
        <taxon>Pterygota</taxon>
        <taxon>Neoptera</taxon>
        <taxon>Endopterygota</taxon>
        <taxon>Diptera</taxon>
        <taxon>Nematocera</taxon>
        <taxon>Psychodoidea</taxon>
        <taxon>Psychodidae</taxon>
        <taxon>Lutzomyia</taxon>
        <taxon>Lutzomyia</taxon>
    </lineage>
</organism>
<evidence type="ECO:0008006" key="4">
    <source>
        <dbReference type="Google" id="ProtNLM"/>
    </source>
</evidence>
<evidence type="ECO:0000256" key="2">
    <source>
        <dbReference type="SAM" id="SignalP"/>
    </source>
</evidence>
<protein>
    <recommendedName>
        <fullName evidence="4">Secreted protein</fullName>
    </recommendedName>
</protein>
<sequence length="144" mass="16172">MIALPTLIIFALMLETNMQGDWTEAPESRWTVLGIGIGLILISLLVCGYVTHRMGVCLWAGPQDDSDTQSNINRVRNLKEFSMKTQHFTSFLELLPGSLRCGCLQHWRSSTTKLRHCHADGLQCTTASISLRSSRLRNKDLIPD</sequence>
<evidence type="ECO:0000256" key="1">
    <source>
        <dbReference type="SAM" id="Phobius"/>
    </source>
</evidence>
<evidence type="ECO:0000313" key="3">
    <source>
        <dbReference type="EMBL" id="MBC1180439.1"/>
    </source>
</evidence>
<keyword evidence="1" id="KW-0472">Membrane</keyword>
<dbReference type="AlphaFoldDB" id="A0A7G3B784"/>
<proteinExistence type="predicted"/>
<accession>A0A7G3B784</accession>
<keyword evidence="2" id="KW-0732">Signal</keyword>
<feature type="transmembrane region" description="Helical" evidence="1">
    <location>
        <begin position="30"/>
        <end position="50"/>
    </location>
</feature>
<dbReference type="VEuPathDB" id="VectorBase:LLONM1_011186"/>
<reference evidence="3" key="1">
    <citation type="journal article" date="2020" name="BMC">
        <title>Leishmania infection induces a limited differential gene expression in the sand fly midgut.</title>
        <authorList>
            <person name="Coutinho-Abreu I.V."/>
            <person name="Serafim T.D."/>
            <person name="Meneses C."/>
            <person name="Kamhawi S."/>
            <person name="Oliveira F."/>
            <person name="Valenzuela J.G."/>
        </authorList>
    </citation>
    <scope>NUCLEOTIDE SEQUENCE</scope>
    <source>
        <strain evidence="3">Jacobina</strain>
        <tissue evidence="3">Midgut</tissue>
    </source>
</reference>
<feature type="chain" id="PRO_5028810966" description="Secreted protein" evidence="2">
    <location>
        <begin position="21"/>
        <end position="144"/>
    </location>
</feature>
<keyword evidence="1" id="KW-1133">Transmembrane helix</keyword>